<dbReference type="AlphaFoldDB" id="A0A9P6DAH2"/>
<dbReference type="EMBL" id="MU154704">
    <property type="protein sequence ID" value="KAF9488635.1"/>
    <property type="molecule type" value="Genomic_DNA"/>
</dbReference>
<sequence>MFMIKVNTTEARLNQDAIDACFRDWIRSCINTQLTWISHLINMSTSSVHKSHYRLSSPAVDRPSILTMNFRKSEPNDTTTYRRESKGKVAATSGLIDNDTQRIILHLLSDYSTNPGAGQLAMEQLVDTLSQLHSTFHCDDFIATASAILSKHSAVFSAKPDHLACSIDGQHGSNASAQRAPAPIQGLSSNQASSSKHSNSEARKPILVRVKIERVSTSTDKLPKKYSSYEGTSRAHATLIDPGWTIKEQTLRKRASHLRRNLSVSVQGGFHEQLHLSQLHVERGNARSHHTPKIAQTPLYHRFLRQPFVNQEPGEPSPFDTLSVDDPPVTHLSFVMKTWQCPLIAIPSMSGTARKTGKTLPEIGSMTWTPPTSLILIVT</sequence>
<proteinExistence type="predicted"/>
<evidence type="ECO:0000313" key="3">
    <source>
        <dbReference type="Proteomes" id="UP000807025"/>
    </source>
</evidence>
<organism evidence="2 3">
    <name type="scientific">Pleurotus eryngii</name>
    <name type="common">Boletus of the steppes</name>
    <dbReference type="NCBI Taxonomy" id="5323"/>
    <lineage>
        <taxon>Eukaryota</taxon>
        <taxon>Fungi</taxon>
        <taxon>Dikarya</taxon>
        <taxon>Basidiomycota</taxon>
        <taxon>Agaricomycotina</taxon>
        <taxon>Agaricomycetes</taxon>
        <taxon>Agaricomycetidae</taxon>
        <taxon>Agaricales</taxon>
        <taxon>Pleurotineae</taxon>
        <taxon>Pleurotaceae</taxon>
        <taxon>Pleurotus</taxon>
    </lineage>
</organism>
<gene>
    <name evidence="2" type="ORF">BDN71DRAFT_1499417</name>
</gene>
<name>A0A9P6DAH2_PLEER</name>
<evidence type="ECO:0000256" key="1">
    <source>
        <dbReference type="SAM" id="MobiDB-lite"/>
    </source>
</evidence>
<comment type="caution">
    <text evidence="2">The sequence shown here is derived from an EMBL/GenBank/DDBJ whole genome shotgun (WGS) entry which is preliminary data.</text>
</comment>
<accession>A0A9P6DAH2</accession>
<keyword evidence="3" id="KW-1185">Reference proteome</keyword>
<feature type="region of interest" description="Disordered" evidence="1">
    <location>
        <begin position="169"/>
        <end position="203"/>
    </location>
</feature>
<protein>
    <submittedName>
        <fullName evidence="2">Uncharacterized protein</fullName>
    </submittedName>
</protein>
<dbReference type="Proteomes" id="UP000807025">
    <property type="component" value="Unassembled WGS sequence"/>
</dbReference>
<reference evidence="2" key="1">
    <citation type="submission" date="2020-11" db="EMBL/GenBank/DDBJ databases">
        <authorList>
            <consortium name="DOE Joint Genome Institute"/>
            <person name="Ahrendt S."/>
            <person name="Riley R."/>
            <person name="Andreopoulos W."/>
            <person name="Labutti K."/>
            <person name="Pangilinan J."/>
            <person name="Ruiz-Duenas F.J."/>
            <person name="Barrasa J.M."/>
            <person name="Sanchez-Garcia M."/>
            <person name="Camarero S."/>
            <person name="Miyauchi S."/>
            <person name="Serrano A."/>
            <person name="Linde D."/>
            <person name="Babiker R."/>
            <person name="Drula E."/>
            <person name="Ayuso-Fernandez I."/>
            <person name="Pacheco R."/>
            <person name="Padilla G."/>
            <person name="Ferreira P."/>
            <person name="Barriuso J."/>
            <person name="Kellner H."/>
            <person name="Castanera R."/>
            <person name="Alfaro M."/>
            <person name="Ramirez L."/>
            <person name="Pisabarro A.G."/>
            <person name="Kuo A."/>
            <person name="Tritt A."/>
            <person name="Lipzen A."/>
            <person name="He G."/>
            <person name="Yan M."/>
            <person name="Ng V."/>
            <person name="Cullen D."/>
            <person name="Martin F."/>
            <person name="Rosso M.-N."/>
            <person name="Henrissat B."/>
            <person name="Hibbett D."/>
            <person name="Martinez A.T."/>
            <person name="Grigoriev I.V."/>
        </authorList>
    </citation>
    <scope>NUCLEOTIDE SEQUENCE</scope>
    <source>
        <strain evidence="2">ATCC 90797</strain>
    </source>
</reference>
<feature type="compositionally biased region" description="Low complexity" evidence="1">
    <location>
        <begin position="188"/>
        <end position="197"/>
    </location>
</feature>
<evidence type="ECO:0000313" key="2">
    <source>
        <dbReference type="EMBL" id="KAF9488635.1"/>
    </source>
</evidence>